<dbReference type="SUPFAM" id="SSF88659">
    <property type="entry name" value="Sigma3 and sigma4 domains of RNA polymerase sigma factors"/>
    <property type="match status" value="1"/>
</dbReference>
<comment type="caution">
    <text evidence="8">The sequence shown here is derived from an EMBL/GenBank/DDBJ whole genome shotgun (WGS) entry which is preliminary data.</text>
</comment>
<dbReference type="InterPro" id="IPR036388">
    <property type="entry name" value="WH-like_DNA-bd_sf"/>
</dbReference>
<evidence type="ECO:0000256" key="2">
    <source>
        <dbReference type="ARBA" id="ARBA00023015"/>
    </source>
</evidence>
<dbReference type="Pfam" id="PF08281">
    <property type="entry name" value="Sigma70_r4_2"/>
    <property type="match status" value="1"/>
</dbReference>
<reference evidence="8 9" key="1">
    <citation type="submission" date="2018-02" db="EMBL/GenBank/DDBJ databases">
        <title>Genomic Encyclopedia of Archaeal and Bacterial Type Strains, Phase II (KMG-II): from individual species to whole genera.</title>
        <authorList>
            <person name="Goeker M."/>
        </authorList>
    </citation>
    <scope>NUCLEOTIDE SEQUENCE [LARGE SCALE GENOMIC DNA]</scope>
    <source>
        <strain evidence="8 9">DSM 16809</strain>
    </source>
</reference>
<protein>
    <submittedName>
        <fullName evidence="8">RNA polymerase sigma-70 factor (ECF subfamily)</fullName>
    </submittedName>
</protein>
<dbReference type="Gene3D" id="1.10.1740.10">
    <property type="match status" value="1"/>
</dbReference>
<keyword evidence="5" id="KW-0804">Transcription</keyword>
<evidence type="ECO:0000313" key="9">
    <source>
        <dbReference type="Proteomes" id="UP000239002"/>
    </source>
</evidence>
<dbReference type="InterPro" id="IPR013324">
    <property type="entry name" value="RNA_pol_sigma_r3/r4-like"/>
</dbReference>
<dbReference type="InterPro" id="IPR013249">
    <property type="entry name" value="RNA_pol_sigma70_r4_t2"/>
</dbReference>
<organism evidence="8 9">
    <name type="scientific">Nonlabens xylanidelens</name>
    <dbReference type="NCBI Taxonomy" id="191564"/>
    <lineage>
        <taxon>Bacteria</taxon>
        <taxon>Pseudomonadati</taxon>
        <taxon>Bacteroidota</taxon>
        <taxon>Flavobacteriia</taxon>
        <taxon>Flavobacteriales</taxon>
        <taxon>Flavobacteriaceae</taxon>
        <taxon>Nonlabens</taxon>
    </lineage>
</organism>
<evidence type="ECO:0000256" key="4">
    <source>
        <dbReference type="ARBA" id="ARBA00023125"/>
    </source>
</evidence>
<keyword evidence="3" id="KW-0731">Sigma factor</keyword>
<accession>A0A2S6IMG8</accession>
<dbReference type="EMBL" id="PTJE01000002">
    <property type="protein sequence ID" value="PPK95434.1"/>
    <property type="molecule type" value="Genomic_DNA"/>
</dbReference>
<gene>
    <name evidence="8" type="ORF">LY01_01021</name>
</gene>
<keyword evidence="4" id="KW-0238">DNA-binding</keyword>
<dbReference type="InterPro" id="IPR039425">
    <property type="entry name" value="RNA_pol_sigma-70-like"/>
</dbReference>
<dbReference type="RefSeq" id="WP_104514756.1">
    <property type="nucleotide sequence ID" value="NZ_MQVW01000002.1"/>
</dbReference>
<evidence type="ECO:0000256" key="3">
    <source>
        <dbReference type="ARBA" id="ARBA00023082"/>
    </source>
</evidence>
<dbReference type="InterPro" id="IPR007627">
    <property type="entry name" value="RNA_pol_sigma70_r2"/>
</dbReference>
<dbReference type="AlphaFoldDB" id="A0A2S6IMG8"/>
<dbReference type="Proteomes" id="UP000239002">
    <property type="component" value="Unassembled WGS sequence"/>
</dbReference>
<dbReference type="GO" id="GO:0003677">
    <property type="term" value="F:DNA binding"/>
    <property type="evidence" value="ECO:0007669"/>
    <property type="project" value="UniProtKB-KW"/>
</dbReference>
<dbReference type="Pfam" id="PF04542">
    <property type="entry name" value="Sigma70_r2"/>
    <property type="match status" value="1"/>
</dbReference>
<evidence type="ECO:0000256" key="1">
    <source>
        <dbReference type="ARBA" id="ARBA00010641"/>
    </source>
</evidence>
<sequence length="169" mass="19939">MDKNEFRLKVFSLSEHLFPMVSRMLGNKANAEDAIQEIMMKLWLKRKQIGLHPNITGLVFLTARNYCIDLMRKKKLEIDDTPFQLEILKSESGQEQLEWKELNTIIKKILKILPEQQREVIMMRDLDGYEFIEIAAATQLKVEHIRVLLSRARKQVSTELEKTYSYERG</sequence>
<feature type="domain" description="RNA polymerase sigma factor 70 region 4 type 2" evidence="7">
    <location>
        <begin position="106"/>
        <end position="155"/>
    </location>
</feature>
<feature type="domain" description="RNA polymerase sigma-70 region 2" evidence="6">
    <location>
        <begin position="20"/>
        <end position="75"/>
    </location>
</feature>
<dbReference type="PANTHER" id="PTHR43133:SF8">
    <property type="entry name" value="RNA POLYMERASE SIGMA FACTOR HI_1459-RELATED"/>
    <property type="match status" value="1"/>
</dbReference>
<evidence type="ECO:0000313" key="8">
    <source>
        <dbReference type="EMBL" id="PPK95434.1"/>
    </source>
</evidence>
<evidence type="ECO:0000256" key="5">
    <source>
        <dbReference type="ARBA" id="ARBA00023163"/>
    </source>
</evidence>
<comment type="similarity">
    <text evidence="1">Belongs to the sigma-70 factor family. ECF subfamily.</text>
</comment>
<dbReference type="SUPFAM" id="SSF88946">
    <property type="entry name" value="Sigma2 domain of RNA polymerase sigma factors"/>
    <property type="match status" value="1"/>
</dbReference>
<dbReference type="GO" id="GO:0006352">
    <property type="term" value="P:DNA-templated transcription initiation"/>
    <property type="evidence" value="ECO:0007669"/>
    <property type="project" value="InterPro"/>
</dbReference>
<keyword evidence="9" id="KW-1185">Reference proteome</keyword>
<proteinExistence type="inferred from homology"/>
<dbReference type="NCBIfam" id="TIGR02937">
    <property type="entry name" value="sigma70-ECF"/>
    <property type="match status" value="1"/>
</dbReference>
<name>A0A2S6IMG8_9FLAO</name>
<dbReference type="InterPro" id="IPR014284">
    <property type="entry name" value="RNA_pol_sigma-70_dom"/>
</dbReference>
<keyword evidence="2" id="KW-0805">Transcription regulation</keyword>
<dbReference type="CDD" id="cd06171">
    <property type="entry name" value="Sigma70_r4"/>
    <property type="match status" value="1"/>
</dbReference>
<dbReference type="InterPro" id="IPR013325">
    <property type="entry name" value="RNA_pol_sigma_r2"/>
</dbReference>
<evidence type="ECO:0000259" key="7">
    <source>
        <dbReference type="Pfam" id="PF08281"/>
    </source>
</evidence>
<dbReference type="PANTHER" id="PTHR43133">
    <property type="entry name" value="RNA POLYMERASE ECF-TYPE SIGMA FACTO"/>
    <property type="match status" value="1"/>
</dbReference>
<evidence type="ECO:0000259" key="6">
    <source>
        <dbReference type="Pfam" id="PF04542"/>
    </source>
</evidence>
<dbReference type="GO" id="GO:0016987">
    <property type="term" value="F:sigma factor activity"/>
    <property type="evidence" value="ECO:0007669"/>
    <property type="project" value="UniProtKB-KW"/>
</dbReference>
<dbReference type="OrthoDB" id="795989at2"/>
<dbReference type="Gene3D" id="1.10.10.10">
    <property type="entry name" value="Winged helix-like DNA-binding domain superfamily/Winged helix DNA-binding domain"/>
    <property type="match status" value="1"/>
</dbReference>